<dbReference type="AlphaFoldDB" id="A0A4P6JPS2"/>
<dbReference type="InterPro" id="IPR008972">
    <property type="entry name" value="Cupredoxin"/>
</dbReference>
<gene>
    <name evidence="1" type="ORF">EPA93_15190</name>
</gene>
<dbReference type="SUPFAM" id="SSF49503">
    <property type="entry name" value="Cupredoxins"/>
    <property type="match status" value="1"/>
</dbReference>
<dbReference type="Proteomes" id="UP000290365">
    <property type="component" value="Chromosome"/>
</dbReference>
<dbReference type="EMBL" id="CP035758">
    <property type="protein sequence ID" value="QBD77264.1"/>
    <property type="molecule type" value="Genomic_DNA"/>
</dbReference>
<keyword evidence="2" id="KW-1185">Reference proteome</keyword>
<sequence>MQESEAPAMNNMQISGNGSQITGPFTTAGTDHVYCSVHPGMKLTVIVQHESKKQREIACPLLFAIVVRIRRLFVGHL</sequence>
<organism evidence="1 2">
    <name type="scientific">Ktedonosporobacter rubrisoli</name>
    <dbReference type="NCBI Taxonomy" id="2509675"/>
    <lineage>
        <taxon>Bacteria</taxon>
        <taxon>Bacillati</taxon>
        <taxon>Chloroflexota</taxon>
        <taxon>Ktedonobacteria</taxon>
        <taxon>Ktedonobacterales</taxon>
        <taxon>Ktedonosporobacteraceae</taxon>
        <taxon>Ktedonosporobacter</taxon>
    </lineage>
</organism>
<dbReference type="OrthoDB" id="162414at2"/>
<accession>A0A4P6JPS2</accession>
<evidence type="ECO:0008006" key="3">
    <source>
        <dbReference type="Google" id="ProtNLM"/>
    </source>
</evidence>
<protein>
    <recommendedName>
        <fullName evidence="3">Blue (type 1) copper domain-containing protein</fullName>
    </recommendedName>
</protein>
<dbReference type="Gene3D" id="2.60.40.420">
    <property type="entry name" value="Cupredoxins - blue copper proteins"/>
    <property type="match status" value="1"/>
</dbReference>
<evidence type="ECO:0000313" key="2">
    <source>
        <dbReference type="Proteomes" id="UP000290365"/>
    </source>
</evidence>
<reference evidence="1 2" key="1">
    <citation type="submission" date="2019-01" db="EMBL/GenBank/DDBJ databases">
        <title>Ktedonosporobacter rubrisoli SCAWS-G2.</title>
        <authorList>
            <person name="Huang Y."/>
            <person name="Yan B."/>
        </authorList>
    </citation>
    <scope>NUCLEOTIDE SEQUENCE [LARGE SCALE GENOMIC DNA]</scope>
    <source>
        <strain evidence="1 2">SCAWS-G2</strain>
    </source>
</reference>
<name>A0A4P6JPS2_KTERU</name>
<dbReference type="KEGG" id="kbs:EPA93_15190"/>
<evidence type="ECO:0000313" key="1">
    <source>
        <dbReference type="EMBL" id="QBD77264.1"/>
    </source>
</evidence>
<proteinExistence type="predicted"/>